<comment type="caution">
    <text evidence="4">The sequence shown here is derived from an EMBL/GenBank/DDBJ whole genome shotgun (WGS) entry which is preliminary data.</text>
</comment>
<dbReference type="AlphaFoldDB" id="A0A6I3SQY6"/>
<evidence type="ECO:0000313" key="4">
    <source>
        <dbReference type="EMBL" id="MTV50812.1"/>
    </source>
</evidence>
<dbReference type="OrthoDB" id="174569at2"/>
<feature type="domain" description="SLH" evidence="3">
    <location>
        <begin position="161"/>
        <end position="224"/>
    </location>
</feature>
<evidence type="ECO:0000256" key="2">
    <source>
        <dbReference type="SAM" id="SignalP"/>
    </source>
</evidence>
<dbReference type="Pfam" id="PF00395">
    <property type="entry name" value="SLH"/>
    <property type="match status" value="3"/>
</dbReference>
<evidence type="ECO:0000256" key="1">
    <source>
        <dbReference type="ARBA" id="ARBA00022737"/>
    </source>
</evidence>
<dbReference type="InterPro" id="IPR051465">
    <property type="entry name" value="Cell_Envelope_Struct_Comp"/>
</dbReference>
<proteinExistence type="predicted"/>
<feature type="signal peptide" evidence="2">
    <location>
        <begin position="1"/>
        <end position="27"/>
    </location>
</feature>
<accession>A0A6I3SQY6</accession>
<dbReference type="PANTHER" id="PTHR43308">
    <property type="entry name" value="OUTER MEMBRANE PROTEIN ALPHA-RELATED"/>
    <property type="match status" value="1"/>
</dbReference>
<feature type="chain" id="PRO_5026015384" evidence="2">
    <location>
        <begin position="28"/>
        <end position="357"/>
    </location>
</feature>
<organism evidence="4 5">
    <name type="scientific">Heliobacterium mobile</name>
    <name type="common">Heliobacillus mobilis</name>
    <dbReference type="NCBI Taxonomy" id="28064"/>
    <lineage>
        <taxon>Bacteria</taxon>
        <taxon>Bacillati</taxon>
        <taxon>Bacillota</taxon>
        <taxon>Clostridia</taxon>
        <taxon>Eubacteriales</taxon>
        <taxon>Heliobacteriaceae</taxon>
        <taxon>Heliobacterium</taxon>
    </lineage>
</organism>
<protein>
    <submittedName>
        <fullName evidence="4">S-layer homology domain-containing protein</fullName>
    </submittedName>
</protein>
<dbReference type="RefSeq" id="WP_155477893.1">
    <property type="nucleotide sequence ID" value="NZ_WNKU01000037.1"/>
</dbReference>
<dbReference type="InterPro" id="IPR001119">
    <property type="entry name" value="SLH_dom"/>
</dbReference>
<dbReference type="Proteomes" id="UP000430670">
    <property type="component" value="Unassembled WGS sequence"/>
</dbReference>
<reference evidence="4 5" key="1">
    <citation type="submission" date="2019-11" db="EMBL/GenBank/DDBJ databases">
        <title>Whole-genome sequence of a the green, strictly anaerobic photosynthetic bacterium Heliobacillus mobilis DSM 6151.</title>
        <authorList>
            <person name="Kyndt J.A."/>
            <person name="Meyer T.E."/>
        </authorList>
    </citation>
    <scope>NUCLEOTIDE SEQUENCE [LARGE SCALE GENOMIC DNA]</scope>
    <source>
        <strain evidence="4 5">DSM 6151</strain>
    </source>
</reference>
<dbReference type="PANTHER" id="PTHR43308:SF5">
    <property type="entry name" value="S-LAYER PROTEIN _ PEPTIDOGLYCAN ENDO-BETA-N-ACETYLGLUCOSAMINIDASE"/>
    <property type="match status" value="1"/>
</dbReference>
<feature type="domain" description="SLH" evidence="3">
    <location>
        <begin position="104"/>
        <end position="160"/>
    </location>
</feature>
<name>A0A6I3SQY6_HELMO</name>
<dbReference type="EMBL" id="WNKU01000037">
    <property type="protein sequence ID" value="MTV50812.1"/>
    <property type="molecule type" value="Genomic_DNA"/>
</dbReference>
<dbReference type="PROSITE" id="PS51272">
    <property type="entry name" value="SLH"/>
    <property type="match status" value="3"/>
</dbReference>
<keyword evidence="5" id="KW-1185">Reference proteome</keyword>
<feature type="domain" description="SLH" evidence="3">
    <location>
        <begin position="36"/>
        <end position="103"/>
    </location>
</feature>
<evidence type="ECO:0000259" key="3">
    <source>
        <dbReference type="PROSITE" id="PS51272"/>
    </source>
</evidence>
<keyword evidence="2" id="KW-0732">Signal</keyword>
<sequence length="357" mass="39569">MGTAKKFFSIVLLTLFTLSLTVPSFTAAQTDQTRLISQYDIRDIQGHWAESTLQNFVYSDALSGYIDNRGVATIQPNNPITRAELVTFLVRTMGLQSDLPGETYRDVPANQWYSEPIRIASTLGVVSGVGDGLFQPNRLIQRDEIAALVVKAFEKSVNFSGEPKHFSDVPAYWATAYIDKASAAGLIGGYGNGQFKPSATATRAEAFTMVSNALNRELAALPSDQSLTDVVLNQEIDSLTMLQRKDFSHVSELTSKYCTGFYSAFMQAASDTFEQMDAEGYSFDIIPSGRPTATIVLKTDRFAVVQLKEKYDLIMKKDGEQERETRNSTSLMLLKKMPGEDSWKIYMAVPQEDTTGR</sequence>
<keyword evidence="1" id="KW-0677">Repeat</keyword>
<evidence type="ECO:0000313" key="5">
    <source>
        <dbReference type="Proteomes" id="UP000430670"/>
    </source>
</evidence>
<gene>
    <name evidence="4" type="ORF">GJ688_17920</name>
</gene>